<evidence type="ECO:0000313" key="2">
    <source>
        <dbReference type="Proteomes" id="UP000092600"/>
    </source>
</evidence>
<accession>A0A199UE08</accession>
<gene>
    <name evidence="1" type="ORF">ACMD2_10326</name>
</gene>
<evidence type="ECO:0000313" key="1">
    <source>
        <dbReference type="EMBL" id="OAY62795.1"/>
    </source>
</evidence>
<sequence>MLDENVTISAGGFLFSLLTIIPSAATAAGRIIEIFMCRTSVHKNIMLCAKRSPLDIGSSNALYPR</sequence>
<reference evidence="1 2" key="1">
    <citation type="journal article" date="2016" name="DNA Res.">
        <title>The draft genome of MD-2 pineapple using hybrid error correction of long reads.</title>
        <authorList>
            <person name="Redwan R.M."/>
            <person name="Saidin A."/>
            <person name="Kumar S.V."/>
        </authorList>
    </citation>
    <scope>NUCLEOTIDE SEQUENCE [LARGE SCALE GENOMIC DNA]</scope>
    <source>
        <strain evidence="2">cv. MD2</strain>
        <tissue evidence="1">Leaf</tissue>
    </source>
</reference>
<protein>
    <submittedName>
        <fullName evidence="1">Uncharacterized protein</fullName>
    </submittedName>
</protein>
<comment type="caution">
    <text evidence="1">The sequence shown here is derived from an EMBL/GenBank/DDBJ whole genome shotgun (WGS) entry which is preliminary data.</text>
</comment>
<name>A0A199UE08_ANACO</name>
<organism evidence="1 2">
    <name type="scientific">Ananas comosus</name>
    <name type="common">Pineapple</name>
    <name type="synonym">Ananas ananas</name>
    <dbReference type="NCBI Taxonomy" id="4615"/>
    <lineage>
        <taxon>Eukaryota</taxon>
        <taxon>Viridiplantae</taxon>
        <taxon>Streptophyta</taxon>
        <taxon>Embryophyta</taxon>
        <taxon>Tracheophyta</taxon>
        <taxon>Spermatophyta</taxon>
        <taxon>Magnoliopsida</taxon>
        <taxon>Liliopsida</taxon>
        <taxon>Poales</taxon>
        <taxon>Bromeliaceae</taxon>
        <taxon>Bromelioideae</taxon>
        <taxon>Ananas</taxon>
    </lineage>
</organism>
<proteinExistence type="predicted"/>
<dbReference type="EMBL" id="LSRQ01008428">
    <property type="protein sequence ID" value="OAY62795.1"/>
    <property type="molecule type" value="Genomic_DNA"/>
</dbReference>
<dbReference type="Proteomes" id="UP000092600">
    <property type="component" value="Unassembled WGS sequence"/>
</dbReference>
<dbReference type="AlphaFoldDB" id="A0A199UE08"/>